<dbReference type="Pfam" id="PF22608">
    <property type="entry name" value="DNAX_ATPase_lid"/>
    <property type="match status" value="1"/>
</dbReference>
<gene>
    <name evidence="14" type="ORF">JOD17_004352</name>
</gene>
<dbReference type="InterPro" id="IPR050238">
    <property type="entry name" value="DNA_Rep/Repair_Clamp_Loader"/>
</dbReference>
<dbReference type="Pfam" id="PF12169">
    <property type="entry name" value="DNA_pol3_gamma3"/>
    <property type="match status" value="1"/>
</dbReference>
<keyword evidence="15" id="KW-1185">Reference proteome</keyword>
<evidence type="ECO:0000256" key="9">
    <source>
        <dbReference type="ARBA" id="ARBA00022840"/>
    </source>
</evidence>
<dbReference type="InterPro" id="IPR003593">
    <property type="entry name" value="AAA+_ATPase"/>
</dbReference>
<evidence type="ECO:0000256" key="8">
    <source>
        <dbReference type="ARBA" id="ARBA00022833"/>
    </source>
</evidence>
<evidence type="ECO:0000256" key="11">
    <source>
        <dbReference type="ARBA" id="ARBA00049244"/>
    </source>
</evidence>
<evidence type="ECO:0000256" key="6">
    <source>
        <dbReference type="ARBA" id="ARBA00022723"/>
    </source>
</evidence>
<dbReference type="CDD" id="cd00009">
    <property type="entry name" value="AAA"/>
    <property type="match status" value="1"/>
</dbReference>
<keyword evidence="7" id="KW-0547">Nucleotide-binding</keyword>
<dbReference type="Proteomes" id="UP000741863">
    <property type="component" value="Unassembled WGS sequence"/>
</dbReference>
<dbReference type="PRINTS" id="PR00300">
    <property type="entry name" value="CLPPROTEASEA"/>
</dbReference>
<evidence type="ECO:0000256" key="7">
    <source>
        <dbReference type="ARBA" id="ARBA00022741"/>
    </source>
</evidence>
<comment type="catalytic activity">
    <reaction evidence="11">
        <text>DNA(n) + a 2'-deoxyribonucleoside 5'-triphosphate = DNA(n+1) + diphosphate</text>
        <dbReference type="Rhea" id="RHEA:22508"/>
        <dbReference type="Rhea" id="RHEA-COMP:17339"/>
        <dbReference type="Rhea" id="RHEA-COMP:17340"/>
        <dbReference type="ChEBI" id="CHEBI:33019"/>
        <dbReference type="ChEBI" id="CHEBI:61560"/>
        <dbReference type="ChEBI" id="CHEBI:173112"/>
        <dbReference type="EC" id="2.7.7.7"/>
    </reaction>
</comment>
<dbReference type="InterPro" id="IPR022754">
    <property type="entry name" value="DNA_pol_III_gamma-3"/>
</dbReference>
<keyword evidence="8" id="KW-0862">Zinc</keyword>
<dbReference type="SUPFAM" id="SSF48019">
    <property type="entry name" value="post-AAA+ oligomerization domain-like"/>
    <property type="match status" value="1"/>
</dbReference>
<dbReference type="Pfam" id="PF13177">
    <property type="entry name" value="DNA_pol3_delta2"/>
    <property type="match status" value="1"/>
</dbReference>
<dbReference type="GO" id="GO:0003887">
    <property type="term" value="F:DNA-directed DNA polymerase activity"/>
    <property type="evidence" value="ECO:0007669"/>
    <property type="project" value="UniProtKB-EC"/>
</dbReference>
<evidence type="ECO:0000313" key="15">
    <source>
        <dbReference type="Proteomes" id="UP000741863"/>
    </source>
</evidence>
<comment type="caution">
    <text evidence="14">The sequence shown here is derived from an EMBL/GenBank/DDBJ whole genome shotgun (WGS) entry which is preliminary data.</text>
</comment>
<feature type="domain" description="AAA+ ATPase" evidence="13">
    <location>
        <begin position="37"/>
        <end position="179"/>
    </location>
</feature>
<protein>
    <recommendedName>
        <fullName evidence="2">DNA-directed DNA polymerase</fullName>
        <ecNumber evidence="2">2.7.7.7</ecNumber>
    </recommendedName>
</protein>
<dbReference type="CDD" id="cd18137">
    <property type="entry name" value="HLD_clamp_pol_III_gamma_tau"/>
    <property type="match status" value="1"/>
</dbReference>
<evidence type="ECO:0000256" key="3">
    <source>
        <dbReference type="ARBA" id="ARBA00022679"/>
    </source>
</evidence>
<evidence type="ECO:0000256" key="10">
    <source>
        <dbReference type="ARBA" id="ARBA00022932"/>
    </source>
</evidence>
<evidence type="ECO:0000256" key="12">
    <source>
        <dbReference type="SAM" id="MobiDB-lite"/>
    </source>
</evidence>
<name>A0ABS2PK61_9BACL</name>
<dbReference type="Gene3D" id="3.40.50.300">
    <property type="entry name" value="P-loop containing nucleotide triphosphate hydrolases"/>
    <property type="match status" value="1"/>
</dbReference>
<dbReference type="InterPro" id="IPR038454">
    <property type="entry name" value="DnaA_N_sf"/>
</dbReference>
<evidence type="ECO:0000256" key="4">
    <source>
        <dbReference type="ARBA" id="ARBA00022695"/>
    </source>
</evidence>
<dbReference type="Gene3D" id="3.30.300.180">
    <property type="match status" value="1"/>
</dbReference>
<evidence type="ECO:0000256" key="2">
    <source>
        <dbReference type="ARBA" id="ARBA00012417"/>
    </source>
</evidence>
<keyword evidence="5" id="KW-0235">DNA replication</keyword>
<reference evidence="14 15" key="1">
    <citation type="submission" date="2021-01" db="EMBL/GenBank/DDBJ databases">
        <title>Genomic Encyclopedia of Type Strains, Phase IV (KMG-IV): sequencing the most valuable type-strain genomes for metagenomic binning, comparative biology and taxonomic classification.</title>
        <authorList>
            <person name="Goeker M."/>
        </authorList>
    </citation>
    <scope>NUCLEOTIDE SEQUENCE [LARGE SCALE GENOMIC DNA]</scope>
    <source>
        <strain evidence="14 15">DSM 25540</strain>
    </source>
</reference>
<dbReference type="InterPro" id="IPR012763">
    <property type="entry name" value="DNA_pol_III_sug/sutau_N"/>
</dbReference>
<organism evidence="14 15">
    <name type="scientific">Geomicrobium sediminis</name>
    <dbReference type="NCBI Taxonomy" id="1347788"/>
    <lineage>
        <taxon>Bacteria</taxon>
        <taxon>Bacillati</taxon>
        <taxon>Bacillota</taxon>
        <taxon>Bacilli</taxon>
        <taxon>Bacillales</taxon>
        <taxon>Geomicrobium</taxon>
    </lineage>
</organism>
<dbReference type="InterPro" id="IPR027417">
    <property type="entry name" value="P-loop_NTPase"/>
</dbReference>
<dbReference type="EC" id="2.7.7.7" evidence="2"/>
<dbReference type="InterPro" id="IPR001270">
    <property type="entry name" value="ClpA/B"/>
</dbReference>
<keyword evidence="9" id="KW-0067">ATP-binding</keyword>
<dbReference type="EMBL" id="JAFBEC010000031">
    <property type="protein sequence ID" value="MBM7635203.1"/>
    <property type="molecule type" value="Genomic_DNA"/>
</dbReference>
<accession>A0ABS2PK61</accession>
<evidence type="ECO:0000256" key="1">
    <source>
        <dbReference type="ARBA" id="ARBA00006360"/>
    </source>
</evidence>
<feature type="region of interest" description="Disordered" evidence="12">
    <location>
        <begin position="527"/>
        <end position="553"/>
    </location>
</feature>
<dbReference type="RefSeq" id="WP_204699906.1">
    <property type="nucleotide sequence ID" value="NZ_JAFBEC010000031.1"/>
</dbReference>
<dbReference type="PANTHER" id="PTHR11669">
    <property type="entry name" value="REPLICATION FACTOR C / DNA POLYMERASE III GAMMA-TAU SUBUNIT"/>
    <property type="match status" value="1"/>
</dbReference>
<proteinExistence type="inferred from homology"/>
<dbReference type="PANTHER" id="PTHR11669:SF0">
    <property type="entry name" value="PROTEIN STICHEL-LIKE 2"/>
    <property type="match status" value="1"/>
</dbReference>
<evidence type="ECO:0000259" key="13">
    <source>
        <dbReference type="SMART" id="SM00382"/>
    </source>
</evidence>
<keyword evidence="4 14" id="KW-0548">Nucleotidyltransferase</keyword>
<comment type="similarity">
    <text evidence="1">Belongs to the DnaX/STICHEL family.</text>
</comment>
<keyword evidence="6" id="KW-0479">Metal-binding</keyword>
<dbReference type="InterPro" id="IPR008921">
    <property type="entry name" value="DNA_pol3_clamp-load_cplx_C"/>
</dbReference>
<dbReference type="NCBIfam" id="TIGR02397">
    <property type="entry name" value="dnaX_nterm"/>
    <property type="match status" value="1"/>
</dbReference>
<keyword evidence="10" id="KW-0239">DNA-directed DNA polymerase</keyword>
<dbReference type="Gene3D" id="1.20.272.10">
    <property type="match status" value="1"/>
</dbReference>
<dbReference type="InterPro" id="IPR045085">
    <property type="entry name" value="HLD_clamp_pol_III_gamma_tau"/>
</dbReference>
<dbReference type="NCBIfam" id="NF004046">
    <property type="entry name" value="PRK05563.1"/>
    <property type="match status" value="1"/>
</dbReference>
<dbReference type="SMART" id="SM00382">
    <property type="entry name" value="AAA"/>
    <property type="match status" value="1"/>
</dbReference>
<evidence type="ECO:0000256" key="5">
    <source>
        <dbReference type="ARBA" id="ARBA00022705"/>
    </source>
</evidence>
<dbReference type="SUPFAM" id="SSF52540">
    <property type="entry name" value="P-loop containing nucleoside triphosphate hydrolases"/>
    <property type="match status" value="1"/>
</dbReference>
<evidence type="ECO:0000313" key="14">
    <source>
        <dbReference type="EMBL" id="MBM7635203.1"/>
    </source>
</evidence>
<sequence length="577" mass="64177">MSYQALYRVWRPKRLEDVAGQNHITKTLQNALIQQKVAHAYLFSGPRGTGKTSAAKIMAKAVNCEHAPVAEPCDTCDACKGIQSGAVVDVIEIDAASNNGVDEIRYIRDNVIAAPRDVKYKVYIIDEVHMLSTGAFNALLKTLEEPPAHAIFILATTESHKIPLTIISRTQRFDFKRIGPETLIKRMSYILEQVEAECEEDALHLISRVAEGGMRDALSLLDQALSFSEDNTIRTEDVLAITGAVSQGFLADAVEAIIDGDAEKAVQAADALIREGKDPLRFMEDLIYYLRDLMLYKTAPSLNTLLDRVQADDAFVSMAERVESAWVYDSIERLHGELREMKGSSHPKIFLEMALIHAAKAGGGTNVPALDQGEVSQLKEQLSQLQKELHSVKTQSPAASGEEQHQKTPPKRRPQPTAQNGASVKQATRMLQQASKEERAKIESKWADVLRTIKQESVPASAWINDAKPVAASTDALILVFQNEMHRGMIDDKFRTLTERAIASNNDHSYQIITLLNHQWEELKSNFRSNQSDEDQNSTSETEQAEVKEEEDRLITEAHKLVGEEFVHVIDDSPSNS</sequence>
<dbReference type="Gene3D" id="1.10.8.60">
    <property type="match status" value="1"/>
</dbReference>
<feature type="region of interest" description="Disordered" evidence="12">
    <location>
        <begin position="381"/>
        <end position="439"/>
    </location>
</feature>
<keyword evidence="3 14" id="KW-0808">Transferase</keyword>
<feature type="compositionally biased region" description="Polar residues" evidence="12">
    <location>
        <begin position="416"/>
        <end position="434"/>
    </location>
</feature>